<reference evidence="2 3" key="1">
    <citation type="submission" date="2016-01" db="EMBL/GenBank/DDBJ databases">
        <title>Complete genome sequence of strain Lentibacillus amyloliquefaciens LAM0015T isolated from saline sediment.</title>
        <authorList>
            <person name="Wang J.-L."/>
            <person name="He M.-X."/>
        </authorList>
    </citation>
    <scope>NUCLEOTIDE SEQUENCE [LARGE SCALE GENOMIC DNA]</scope>
    <source>
        <strain evidence="2 3">LAM0015</strain>
    </source>
</reference>
<name>A0A0U3W7J5_9BACI</name>
<accession>A0A0U3W7J5</accession>
<dbReference type="Pfam" id="PF11337">
    <property type="entry name" value="DUF3139"/>
    <property type="match status" value="1"/>
</dbReference>
<sequence length="115" mass="12858">MKKGTKIILVLLTLLVAVIGVIYLTITPDQSGIKKVEKSVEQYLLEEKDYKSNEIKTISGNYNPKNVGNSNISAYTAHVVFKDEPQVTYTYFIHEGQVTQGGISSPKDQNIHKED</sequence>
<evidence type="ECO:0000313" key="2">
    <source>
        <dbReference type="EMBL" id="ALX49074.1"/>
    </source>
</evidence>
<dbReference type="RefSeq" id="WP_068445519.1">
    <property type="nucleotide sequence ID" value="NZ_CP013862.1"/>
</dbReference>
<proteinExistence type="predicted"/>
<dbReference type="AlphaFoldDB" id="A0A0U3W7J5"/>
<keyword evidence="1" id="KW-1133">Transmembrane helix</keyword>
<gene>
    <name evidence="2" type="ORF">AOX59_10975</name>
</gene>
<keyword evidence="1" id="KW-0472">Membrane</keyword>
<protein>
    <recommendedName>
        <fullName evidence="4">DUF3139 domain-containing protein</fullName>
    </recommendedName>
</protein>
<dbReference type="EMBL" id="CP013862">
    <property type="protein sequence ID" value="ALX49074.1"/>
    <property type="molecule type" value="Genomic_DNA"/>
</dbReference>
<evidence type="ECO:0000313" key="3">
    <source>
        <dbReference type="Proteomes" id="UP000050331"/>
    </source>
</evidence>
<dbReference type="Proteomes" id="UP000050331">
    <property type="component" value="Chromosome"/>
</dbReference>
<dbReference type="InterPro" id="IPR021486">
    <property type="entry name" value="DUF3139"/>
</dbReference>
<keyword evidence="1" id="KW-0812">Transmembrane</keyword>
<evidence type="ECO:0000256" key="1">
    <source>
        <dbReference type="SAM" id="Phobius"/>
    </source>
</evidence>
<evidence type="ECO:0008006" key="4">
    <source>
        <dbReference type="Google" id="ProtNLM"/>
    </source>
</evidence>
<keyword evidence="3" id="KW-1185">Reference proteome</keyword>
<organism evidence="2 3">
    <name type="scientific">Lentibacillus amyloliquefaciens</name>
    <dbReference type="NCBI Taxonomy" id="1472767"/>
    <lineage>
        <taxon>Bacteria</taxon>
        <taxon>Bacillati</taxon>
        <taxon>Bacillota</taxon>
        <taxon>Bacilli</taxon>
        <taxon>Bacillales</taxon>
        <taxon>Bacillaceae</taxon>
        <taxon>Lentibacillus</taxon>
    </lineage>
</organism>
<dbReference type="KEGG" id="lao:AOX59_10975"/>
<feature type="transmembrane region" description="Helical" evidence="1">
    <location>
        <begin position="7"/>
        <end position="26"/>
    </location>
</feature>